<organism evidence="1 2">
    <name type="scientific">Fraxinus pennsylvanica</name>
    <dbReference type="NCBI Taxonomy" id="56036"/>
    <lineage>
        <taxon>Eukaryota</taxon>
        <taxon>Viridiplantae</taxon>
        <taxon>Streptophyta</taxon>
        <taxon>Embryophyta</taxon>
        <taxon>Tracheophyta</taxon>
        <taxon>Spermatophyta</taxon>
        <taxon>Magnoliopsida</taxon>
        <taxon>eudicotyledons</taxon>
        <taxon>Gunneridae</taxon>
        <taxon>Pentapetalae</taxon>
        <taxon>asterids</taxon>
        <taxon>lamiids</taxon>
        <taxon>Lamiales</taxon>
        <taxon>Oleaceae</taxon>
        <taxon>Oleeae</taxon>
        <taxon>Fraxinus</taxon>
    </lineage>
</organism>
<dbReference type="EMBL" id="OU503046">
    <property type="protein sequence ID" value="CAI9770910.1"/>
    <property type="molecule type" value="Genomic_DNA"/>
</dbReference>
<accession>A0AAD1ZPJ6</accession>
<dbReference type="Proteomes" id="UP000834106">
    <property type="component" value="Chromosome 11"/>
</dbReference>
<reference evidence="1" key="1">
    <citation type="submission" date="2023-05" db="EMBL/GenBank/DDBJ databases">
        <authorList>
            <person name="Huff M."/>
        </authorList>
    </citation>
    <scope>NUCLEOTIDE SEQUENCE</scope>
</reference>
<protein>
    <submittedName>
        <fullName evidence="1">Uncharacterized protein</fullName>
    </submittedName>
</protein>
<sequence>MTWTDEMRRAERLRCKKKLIRGEMRQTHLGSVTTTLDADTHVDSSKAVETKKKNGLERLVAEDLRLDHLDWDFVHFYQASAALAVGHGGGDGGFLPAERKKSLSPLKIS</sequence>
<evidence type="ECO:0000313" key="1">
    <source>
        <dbReference type="EMBL" id="CAI9770910.1"/>
    </source>
</evidence>
<proteinExistence type="predicted"/>
<gene>
    <name evidence="1" type="ORF">FPE_LOCUS18340</name>
</gene>
<keyword evidence="2" id="KW-1185">Reference proteome</keyword>
<dbReference type="AlphaFoldDB" id="A0AAD1ZPJ6"/>
<evidence type="ECO:0000313" key="2">
    <source>
        <dbReference type="Proteomes" id="UP000834106"/>
    </source>
</evidence>
<name>A0AAD1ZPJ6_9LAMI</name>